<accession>A0AAD4BCC8</accession>
<dbReference type="EMBL" id="WHUW01000228">
    <property type="protein sequence ID" value="KAF8417269.1"/>
    <property type="molecule type" value="Genomic_DNA"/>
</dbReference>
<name>A0AAD4BCC8_BOLED</name>
<evidence type="ECO:0000313" key="2">
    <source>
        <dbReference type="Proteomes" id="UP001194468"/>
    </source>
</evidence>
<evidence type="ECO:0000313" key="1">
    <source>
        <dbReference type="EMBL" id="KAF8417269.1"/>
    </source>
</evidence>
<comment type="caution">
    <text evidence="1">The sequence shown here is derived from an EMBL/GenBank/DDBJ whole genome shotgun (WGS) entry which is preliminary data.</text>
</comment>
<dbReference type="Proteomes" id="UP001194468">
    <property type="component" value="Unassembled WGS sequence"/>
</dbReference>
<sequence length="55" mass="6200">MYLPVHSRRSSHSSLIVVSVRKFTTKLSDDTCGFNIPSTTFAHRFKQTTLQTSSP</sequence>
<keyword evidence="2" id="KW-1185">Reference proteome</keyword>
<gene>
    <name evidence="1" type="ORF">L210DRAFT_940605</name>
</gene>
<dbReference type="AlphaFoldDB" id="A0AAD4BCC8"/>
<proteinExistence type="predicted"/>
<protein>
    <submittedName>
        <fullName evidence="1">Uncharacterized protein</fullName>
    </submittedName>
</protein>
<organism evidence="1 2">
    <name type="scientific">Boletus edulis BED1</name>
    <dbReference type="NCBI Taxonomy" id="1328754"/>
    <lineage>
        <taxon>Eukaryota</taxon>
        <taxon>Fungi</taxon>
        <taxon>Dikarya</taxon>
        <taxon>Basidiomycota</taxon>
        <taxon>Agaricomycotina</taxon>
        <taxon>Agaricomycetes</taxon>
        <taxon>Agaricomycetidae</taxon>
        <taxon>Boletales</taxon>
        <taxon>Boletineae</taxon>
        <taxon>Boletaceae</taxon>
        <taxon>Boletoideae</taxon>
        <taxon>Boletus</taxon>
    </lineage>
</organism>
<reference evidence="1" key="2">
    <citation type="journal article" date="2020" name="Nat. Commun.">
        <title>Large-scale genome sequencing of mycorrhizal fungi provides insights into the early evolution of symbiotic traits.</title>
        <authorList>
            <person name="Miyauchi S."/>
            <person name="Kiss E."/>
            <person name="Kuo A."/>
            <person name="Drula E."/>
            <person name="Kohler A."/>
            <person name="Sanchez-Garcia M."/>
            <person name="Morin E."/>
            <person name="Andreopoulos B."/>
            <person name="Barry K.W."/>
            <person name="Bonito G."/>
            <person name="Buee M."/>
            <person name="Carver A."/>
            <person name="Chen C."/>
            <person name="Cichocki N."/>
            <person name="Clum A."/>
            <person name="Culley D."/>
            <person name="Crous P.W."/>
            <person name="Fauchery L."/>
            <person name="Girlanda M."/>
            <person name="Hayes R.D."/>
            <person name="Keri Z."/>
            <person name="LaButti K."/>
            <person name="Lipzen A."/>
            <person name="Lombard V."/>
            <person name="Magnuson J."/>
            <person name="Maillard F."/>
            <person name="Murat C."/>
            <person name="Nolan M."/>
            <person name="Ohm R.A."/>
            <person name="Pangilinan J."/>
            <person name="Pereira M.F."/>
            <person name="Perotto S."/>
            <person name="Peter M."/>
            <person name="Pfister S."/>
            <person name="Riley R."/>
            <person name="Sitrit Y."/>
            <person name="Stielow J.B."/>
            <person name="Szollosi G."/>
            <person name="Zifcakova L."/>
            <person name="Stursova M."/>
            <person name="Spatafora J.W."/>
            <person name="Tedersoo L."/>
            <person name="Vaario L.M."/>
            <person name="Yamada A."/>
            <person name="Yan M."/>
            <person name="Wang P."/>
            <person name="Xu J."/>
            <person name="Bruns T."/>
            <person name="Baldrian P."/>
            <person name="Vilgalys R."/>
            <person name="Dunand C."/>
            <person name="Henrissat B."/>
            <person name="Grigoriev I.V."/>
            <person name="Hibbett D."/>
            <person name="Nagy L.G."/>
            <person name="Martin F.M."/>
        </authorList>
    </citation>
    <scope>NUCLEOTIDE SEQUENCE</scope>
    <source>
        <strain evidence="1">BED1</strain>
    </source>
</reference>
<reference evidence="1" key="1">
    <citation type="submission" date="2019-10" db="EMBL/GenBank/DDBJ databases">
        <authorList>
            <consortium name="DOE Joint Genome Institute"/>
            <person name="Kuo A."/>
            <person name="Miyauchi S."/>
            <person name="Kiss E."/>
            <person name="Drula E."/>
            <person name="Kohler A."/>
            <person name="Sanchez-Garcia M."/>
            <person name="Andreopoulos B."/>
            <person name="Barry K.W."/>
            <person name="Bonito G."/>
            <person name="Buee M."/>
            <person name="Carver A."/>
            <person name="Chen C."/>
            <person name="Cichocki N."/>
            <person name="Clum A."/>
            <person name="Culley D."/>
            <person name="Crous P.W."/>
            <person name="Fauchery L."/>
            <person name="Girlanda M."/>
            <person name="Hayes R."/>
            <person name="Keri Z."/>
            <person name="LaButti K."/>
            <person name="Lipzen A."/>
            <person name="Lombard V."/>
            <person name="Magnuson J."/>
            <person name="Maillard F."/>
            <person name="Morin E."/>
            <person name="Murat C."/>
            <person name="Nolan M."/>
            <person name="Ohm R."/>
            <person name="Pangilinan J."/>
            <person name="Pereira M."/>
            <person name="Perotto S."/>
            <person name="Peter M."/>
            <person name="Riley R."/>
            <person name="Sitrit Y."/>
            <person name="Stielow B."/>
            <person name="Szollosi G."/>
            <person name="Zifcakova L."/>
            <person name="Stursova M."/>
            <person name="Spatafora J.W."/>
            <person name="Tedersoo L."/>
            <person name="Vaario L.-M."/>
            <person name="Yamada A."/>
            <person name="Yan M."/>
            <person name="Wang P."/>
            <person name="Xu J."/>
            <person name="Bruns T."/>
            <person name="Baldrian P."/>
            <person name="Vilgalys R."/>
            <person name="Henrissat B."/>
            <person name="Grigoriev I.V."/>
            <person name="Hibbett D."/>
            <person name="Nagy L.G."/>
            <person name="Martin F.M."/>
        </authorList>
    </citation>
    <scope>NUCLEOTIDE SEQUENCE</scope>
    <source>
        <strain evidence="1">BED1</strain>
    </source>
</reference>